<proteinExistence type="predicted"/>
<gene>
    <name evidence="1" type="ORF">G5C51_31485</name>
</gene>
<accession>A0A6G4UAK1</accession>
<organism evidence="1 2">
    <name type="scientific">Streptomyces coryli</name>
    <dbReference type="NCBI Taxonomy" id="1128680"/>
    <lineage>
        <taxon>Bacteria</taxon>
        <taxon>Bacillati</taxon>
        <taxon>Actinomycetota</taxon>
        <taxon>Actinomycetes</taxon>
        <taxon>Kitasatosporales</taxon>
        <taxon>Streptomycetaceae</taxon>
        <taxon>Streptomyces</taxon>
    </lineage>
</organism>
<dbReference type="EMBL" id="JAAKZV010000202">
    <property type="protein sequence ID" value="NGN68408.1"/>
    <property type="molecule type" value="Genomic_DNA"/>
</dbReference>
<dbReference type="RefSeq" id="WP_165242328.1">
    <property type="nucleotide sequence ID" value="NZ_JAAKZV010000202.1"/>
</dbReference>
<dbReference type="AlphaFoldDB" id="A0A6G4UAK1"/>
<dbReference type="Proteomes" id="UP000481583">
    <property type="component" value="Unassembled WGS sequence"/>
</dbReference>
<evidence type="ECO:0000313" key="2">
    <source>
        <dbReference type="Proteomes" id="UP000481583"/>
    </source>
</evidence>
<evidence type="ECO:0000313" key="1">
    <source>
        <dbReference type="EMBL" id="NGN68408.1"/>
    </source>
</evidence>
<reference evidence="1 2" key="1">
    <citation type="submission" date="2020-02" db="EMBL/GenBank/DDBJ databases">
        <title>Whole-genome analyses of novel actinobacteria.</title>
        <authorList>
            <person name="Sahin N."/>
        </authorList>
    </citation>
    <scope>NUCLEOTIDE SEQUENCE [LARGE SCALE GENOMIC DNA]</scope>
    <source>
        <strain evidence="1 2">A7024</strain>
    </source>
</reference>
<keyword evidence="2" id="KW-1185">Reference proteome</keyword>
<comment type="caution">
    <text evidence="1">The sequence shown here is derived from an EMBL/GenBank/DDBJ whole genome shotgun (WGS) entry which is preliminary data.</text>
</comment>
<protein>
    <submittedName>
        <fullName evidence="1">Uncharacterized protein</fullName>
    </submittedName>
</protein>
<sequence>MRTVTGQVVDAEVGLRRRRLHADEEGIAYGRRWLAWSEVESVAYGVTRTYVANGLFRSGAGSQWDFTVTGAGEEIAVHLDRWRADQEQDPVWSGLTRLSRRHVEPRLYTELAGRVLSGEQVVVCPAQWLVLAPDSLHGFGGRRLRPAALPWPRLGELRATDGWLHIPGCDDELPELRLPVQAANAVLVPALLPALRDALADA</sequence>
<name>A0A6G4UAK1_9ACTN</name>